<comment type="caution">
    <text evidence="1">The sequence shown here is derived from an EMBL/GenBank/DDBJ whole genome shotgun (WGS) entry which is preliminary data.</text>
</comment>
<organism evidence="1 2">
    <name type="scientific">Helicostylum pulchrum</name>
    <dbReference type="NCBI Taxonomy" id="562976"/>
    <lineage>
        <taxon>Eukaryota</taxon>
        <taxon>Fungi</taxon>
        <taxon>Fungi incertae sedis</taxon>
        <taxon>Mucoromycota</taxon>
        <taxon>Mucoromycotina</taxon>
        <taxon>Mucoromycetes</taxon>
        <taxon>Mucorales</taxon>
        <taxon>Mucorineae</taxon>
        <taxon>Mucoraceae</taxon>
        <taxon>Helicostylum</taxon>
    </lineage>
</organism>
<evidence type="ECO:0000313" key="1">
    <source>
        <dbReference type="EMBL" id="GAA5798284.1"/>
    </source>
</evidence>
<gene>
    <name evidence="1" type="ORF">HPULCUR_003684</name>
</gene>
<protein>
    <recommendedName>
        <fullName evidence="3">F-box domain-containing protein</fullName>
    </recommendedName>
</protein>
<dbReference type="Proteomes" id="UP001476247">
    <property type="component" value="Unassembled WGS sequence"/>
</dbReference>
<evidence type="ECO:0008006" key="3">
    <source>
        <dbReference type="Google" id="ProtNLM"/>
    </source>
</evidence>
<keyword evidence="2" id="KW-1185">Reference proteome</keyword>
<reference evidence="1 2" key="1">
    <citation type="submission" date="2024-04" db="EMBL/GenBank/DDBJ databases">
        <title>genome sequences of Mucor flavus KT1a and Helicostylum pulchrum KT1b strains isolation_sourced from the surface of a dry-aged beef.</title>
        <authorList>
            <person name="Toyotome T."/>
            <person name="Hosono M."/>
            <person name="Torimaru M."/>
            <person name="Fukuda K."/>
            <person name="Mikami N."/>
        </authorList>
    </citation>
    <scope>NUCLEOTIDE SEQUENCE [LARGE SCALE GENOMIC DNA]</scope>
    <source>
        <strain evidence="1 2">KT1b</strain>
    </source>
</reference>
<evidence type="ECO:0000313" key="2">
    <source>
        <dbReference type="Proteomes" id="UP001476247"/>
    </source>
</evidence>
<dbReference type="Gene3D" id="3.80.10.10">
    <property type="entry name" value="Ribonuclease Inhibitor"/>
    <property type="match status" value="1"/>
</dbReference>
<sequence length="556" mass="64582">MAIPLGWEAVILRDRNISRLKLLLNNLDGNQYFKHSHLTTTLAFRATRSRRDSYTFNRLELLELLKQLPNLKEIDFKLVYNPEEYVGYLLDADMQHINHIDIGFNLCDIRSDLLFSVYYKFRNSLTCISLVYDRNTINSRKTNISNLLTRFKKLTKLELYNIHDINLTPFQIQDSCPNLELLVFDSRHPISDSAMQHILDDNRRINLNFISSLTCLNLYLPSLSVMYTRYLVDYFPNQLTDLHITISRQNIFNWIDIVGMDLALRLMEKAGGIDETYVRFILREEYQERSNDENNMTKYFKLLNSFRGTRQTHCAASFNEAAGEIMDFGHSFQYFRRGVLCVRYDLYRSDLNGSITDVAVPDKASSIIGPEIFDVLKFNLLSLYDDDDVYRVLNYSLSNCPRLQSLSIIWRSREYLESYLSLALTSSNRANCDIDVLQMENITLTKNLADLVTAHFHNIEIISLRAADWDNPVIDLVGFEKLKSVKYTSTNIHVTDENKFVLIKYTDGIEEQRILEYGKTKGMGNPRFTVLCDTSVSLYLCTDKNQAPCSLLSLLF</sequence>
<dbReference type="InterPro" id="IPR032675">
    <property type="entry name" value="LRR_dom_sf"/>
</dbReference>
<dbReference type="EMBL" id="BAABUJ010000009">
    <property type="protein sequence ID" value="GAA5798284.1"/>
    <property type="molecule type" value="Genomic_DNA"/>
</dbReference>
<proteinExistence type="predicted"/>
<dbReference type="SUPFAM" id="SSF52047">
    <property type="entry name" value="RNI-like"/>
    <property type="match status" value="1"/>
</dbReference>
<accession>A0ABP9XU22</accession>
<name>A0ABP9XU22_9FUNG</name>